<dbReference type="EMBL" id="CP042582">
    <property type="protein sequence ID" value="QEX24291.1"/>
    <property type="molecule type" value="Genomic_DNA"/>
</dbReference>
<dbReference type="KEGG" id="hadh:FRZ61_42320"/>
<gene>
    <name evidence="2" type="ORF">FRZ61_42320</name>
</gene>
<feature type="region of interest" description="Disordered" evidence="1">
    <location>
        <begin position="476"/>
        <end position="515"/>
    </location>
</feature>
<dbReference type="Gene3D" id="3.40.50.300">
    <property type="entry name" value="P-loop containing nucleotide triphosphate hydrolases"/>
    <property type="match status" value="1"/>
</dbReference>
<dbReference type="Gene3D" id="3.40.50.150">
    <property type="entry name" value="Vaccinia Virus protein VP39"/>
    <property type="match status" value="1"/>
</dbReference>
<protein>
    <recommendedName>
        <fullName evidence="4">Sulfotransferase domain-containing protein</fullName>
    </recommendedName>
</protein>
<dbReference type="InterPro" id="IPR027417">
    <property type="entry name" value="P-loop_NTPase"/>
</dbReference>
<dbReference type="RefSeq" id="WP_151119582.1">
    <property type="nucleotide sequence ID" value="NZ_CP042582.1"/>
</dbReference>
<organism evidence="2 3">
    <name type="scientific">Hypericibacter adhaerens</name>
    <dbReference type="NCBI Taxonomy" id="2602016"/>
    <lineage>
        <taxon>Bacteria</taxon>
        <taxon>Pseudomonadati</taxon>
        <taxon>Pseudomonadota</taxon>
        <taxon>Alphaproteobacteria</taxon>
        <taxon>Rhodospirillales</taxon>
        <taxon>Dongiaceae</taxon>
        <taxon>Hypericibacter</taxon>
    </lineage>
</organism>
<proteinExistence type="predicted"/>
<dbReference type="InterPro" id="IPR029063">
    <property type="entry name" value="SAM-dependent_MTases_sf"/>
</dbReference>
<evidence type="ECO:0000313" key="3">
    <source>
        <dbReference type="Proteomes" id="UP000325797"/>
    </source>
</evidence>
<dbReference type="OrthoDB" id="9806525at2"/>
<dbReference type="AlphaFoldDB" id="A0A5J6N3C5"/>
<reference evidence="2 3" key="1">
    <citation type="submission" date="2019-08" db="EMBL/GenBank/DDBJ databases">
        <title>Hyperibacter terrae gen. nov., sp. nov. and Hyperibacter viscosus sp. nov., two new members in the family Rhodospirillaceae isolated from the rhizosphere of Hypericum perforatum.</title>
        <authorList>
            <person name="Noviana Z."/>
        </authorList>
    </citation>
    <scope>NUCLEOTIDE SEQUENCE [LARGE SCALE GENOMIC DNA]</scope>
    <source>
        <strain evidence="2 3">R5959</strain>
    </source>
</reference>
<feature type="compositionally biased region" description="Low complexity" evidence="1">
    <location>
        <begin position="489"/>
        <end position="499"/>
    </location>
</feature>
<evidence type="ECO:0008006" key="4">
    <source>
        <dbReference type="Google" id="ProtNLM"/>
    </source>
</evidence>
<sequence length="515" mass="58369">MSAEKVRSVKLPNRGTPMGVAVMGLMRTGTTLVSDLLTRRGRSLVVSEPNLMGLWDAPLQLKLGRLYREFGLELPALLPKTGEYRTNIEYFDQVVLPELKPLELWGIKCVDLFGWQRLLRIYPPQKLVLCVRDLRAVTISALELVNRMGLVFTDTKRMRDEAWIFARIAYTVQELMALRALPHMVLRYEDLVADPAARDRLAAYCGLDRLGEERLNLAIERETRSGWELAKHGKEITRKALDRYEDEPEGPMRSMAERIWRMFPEYSLAFGYDVPAPKLRIRRHDFCLGSDPGINRIKFQDTEVWNWRGPKQLEPVFGRRRARMIVAANLKPGAVLLDLGCGTAAMRKMLSKASSHLPADVAVRAPLFVTSDIYRGELPPGGEATHVAALGVLEYVDDLEDFLKGLRAYNLPIFVSYYATDDTGDVDRESLGWKNAYRRNELMRMFIAAGFQPAPKWAFDGLQSLFRLIPRQNLARKRPRPRAKIILQGGPRPAAGGKKPAPKAKGKSKKEFEPA</sequence>
<evidence type="ECO:0000256" key="1">
    <source>
        <dbReference type="SAM" id="MobiDB-lite"/>
    </source>
</evidence>
<dbReference type="Proteomes" id="UP000325797">
    <property type="component" value="Chromosome"/>
</dbReference>
<dbReference type="SUPFAM" id="SSF52540">
    <property type="entry name" value="P-loop containing nucleoside triphosphate hydrolases"/>
    <property type="match status" value="1"/>
</dbReference>
<evidence type="ECO:0000313" key="2">
    <source>
        <dbReference type="EMBL" id="QEX24291.1"/>
    </source>
</evidence>
<dbReference type="Pfam" id="PF13469">
    <property type="entry name" value="Sulfotransfer_3"/>
    <property type="match status" value="1"/>
</dbReference>
<accession>A0A5J6N3C5</accession>
<keyword evidence="3" id="KW-1185">Reference proteome</keyword>
<name>A0A5J6N3C5_9PROT</name>
<dbReference type="SUPFAM" id="SSF53335">
    <property type="entry name" value="S-adenosyl-L-methionine-dependent methyltransferases"/>
    <property type="match status" value="1"/>
</dbReference>